<dbReference type="STRING" id="105696.A0A1Y2LSQ9"/>
<reference evidence="6 7" key="1">
    <citation type="journal article" date="2017" name="Genome Announc.">
        <title>Genome sequence of the saprophytic ascomycete Epicoccum nigrum ICMP 19927 strain isolated from New Zealand.</title>
        <authorList>
            <person name="Fokin M."/>
            <person name="Fleetwood D."/>
            <person name="Weir B.S."/>
            <person name="Villas-Boas S.G."/>
        </authorList>
    </citation>
    <scope>NUCLEOTIDE SEQUENCE [LARGE SCALE GENOMIC DNA]</scope>
    <source>
        <strain evidence="6 7">ICMP 19927</strain>
    </source>
</reference>
<dbReference type="GO" id="GO:0005802">
    <property type="term" value="C:trans-Golgi network"/>
    <property type="evidence" value="ECO:0007669"/>
    <property type="project" value="TreeGrafter"/>
</dbReference>
<keyword evidence="7" id="KW-1185">Reference proteome</keyword>
<dbReference type="AlphaFoldDB" id="A0A1Y2LSQ9"/>
<evidence type="ECO:0000256" key="1">
    <source>
        <dbReference type="ARBA" id="ARBA00022448"/>
    </source>
</evidence>
<evidence type="ECO:0000256" key="4">
    <source>
        <dbReference type="SAM" id="MobiDB-lite"/>
    </source>
</evidence>
<sequence length="136" mass="15006">MAADPTANLQLFSPPGSGRSSPAPRATRNAAEDALHKKDKSFRRYALGVERTLALWDTAQQEWADYISFLGRLLKALQAHPTETPVIAHSETVALRLAQCLNPALPSGVHQKVLEVYAYIFSTIRVCIHKNQVGTR</sequence>
<dbReference type="Proteomes" id="UP000193240">
    <property type="component" value="Unassembled WGS sequence"/>
</dbReference>
<evidence type="ECO:0000313" key="7">
    <source>
        <dbReference type="Proteomes" id="UP000193240"/>
    </source>
</evidence>
<feature type="region of interest" description="Disordered" evidence="4">
    <location>
        <begin position="1"/>
        <end position="34"/>
    </location>
</feature>
<dbReference type="GO" id="GO:0005768">
    <property type="term" value="C:endosome"/>
    <property type="evidence" value="ECO:0007669"/>
    <property type="project" value="TreeGrafter"/>
</dbReference>
<dbReference type="GO" id="GO:0006895">
    <property type="term" value="P:Golgi to endosome transport"/>
    <property type="evidence" value="ECO:0007669"/>
    <property type="project" value="InterPro"/>
</dbReference>
<feature type="domain" description="DOP1 N-terminal" evidence="5">
    <location>
        <begin position="39"/>
        <end position="125"/>
    </location>
</feature>
<dbReference type="InterPro" id="IPR040314">
    <property type="entry name" value="DOP1"/>
</dbReference>
<dbReference type="Pfam" id="PF04118">
    <property type="entry name" value="Dopey_N"/>
    <property type="match status" value="1"/>
</dbReference>
<dbReference type="PANTHER" id="PTHR14042">
    <property type="entry name" value="DOPEY-RELATED"/>
    <property type="match status" value="1"/>
</dbReference>
<feature type="compositionally biased region" description="Low complexity" evidence="4">
    <location>
        <begin position="13"/>
        <end position="26"/>
    </location>
</feature>
<gene>
    <name evidence="6" type="ORF">B5807_08480</name>
</gene>
<dbReference type="InterPro" id="IPR007249">
    <property type="entry name" value="DOP1_N"/>
</dbReference>
<dbReference type="PANTHER" id="PTHR14042:SF24">
    <property type="entry name" value="PROTEIN DOPEY-1 HOMOLOG"/>
    <property type="match status" value="1"/>
</dbReference>
<evidence type="ECO:0000256" key="3">
    <source>
        <dbReference type="ARBA" id="ARBA00046326"/>
    </source>
</evidence>
<name>A0A1Y2LSQ9_EPING</name>
<evidence type="ECO:0000313" key="6">
    <source>
        <dbReference type="EMBL" id="OSS46612.1"/>
    </source>
</evidence>
<dbReference type="GO" id="GO:0015031">
    <property type="term" value="P:protein transport"/>
    <property type="evidence" value="ECO:0007669"/>
    <property type="project" value="UniProtKB-KW"/>
</dbReference>
<dbReference type="EMBL" id="KZ107851">
    <property type="protein sequence ID" value="OSS46612.1"/>
    <property type="molecule type" value="Genomic_DNA"/>
</dbReference>
<keyword evidence="2" id="KW-0653">Protein transport</keyword>
<comment type="similarity">
    <text evidence="3">Belongs to the DOP1 family.</text>
</comment>
<dbReference type="InParanoid" id="A0A1Y2LSQ9"/>
<accession>A0A1Y2LSQ9</accession>
<organism evidence="6 7">
    <name type="scientific">Epicoccum nigrum</name>
    <name type="common">Soil fungus</name>
    <name type="synonym">Epicoccum purpurascens</name>
    <dbReference type="NCBI Taxonomy" id="105696"/>
    <lineage>
        <taxon>Eukaryota</taxon>
        <taxon>Fungi</taxon>
        <taxon>Dikarya</taxon>
        <taxon>Ascomycota</taxon>
        <taxon>Pezizomycotina</taxon>
        <taxon>Dothideomycetes</taxon>
        <taxon>Pleosporomycetidae</taxon>
        <taxon>Pleosporales</taxon>
        <taxon>Pleosporineae</taxon>
        <taxon>Didymellaceae</taxon>
        <taxon>Epicoccum</taxon>
    </lineage>
</organism>
<protein>
    <recommendedName>
        <fullName evidence="5">DOP1 N-terminal domain-containing protein</fullName>
    </recommendedName>
</protein>
<evidence type="ECO:0000256" key="2">
    <source>
        <dbReference type="ARBA" id="ARBA00022927"/>
    </source>
</evidence>
<dbReference type="GO" id="GO:0005829">
    <property type="term" value="C:cytosol"/>
    <property type="evidence" value="ECO:0007669"/>
    <property type="project" value="GOC"/>
</dbReference>
<proteinExistence type="inferred from homology"/>
<evidence type="ECO:0000259" key="5">
    <source>
        <dbReference type="Pfam" id="PF04118"/>
    </source>
</evidence>
<keyword evidence="1" id="KW-0813">Transport</keyword>